<gene>
    <name evidence="1" type="ORF">SAMN04487894_101641</name>
</gene>
<keyword evidence="2" id="KW-1185">Reference proteome</keyword>
<evidence type="ECO:0000313" key="1">
    <source>
        <dbReference type="EMBL" id="SDC22244.1"/>
    </source>
</evidence>
<sequence>MFEEILNAVKNELGGHPDIAGNVTPEQEAAIHDEIAQHITHATAASSSGGGILSSLEQAVSSGGTVTNAIEGGLIGSLTSRFGLPPSVTGAISAALPGLLQKFAAKSQE</sequence>
<dbReference type="Proteomes" id="UP000198757">
    <property type="component" value="Unassembled WGS sequence"/>
</dbReference>
<proteinExistence type="predicted"/>
<evidence type="ECO:0000313" key="2">
    <source>
        <dbReference type="Proteomes" id="UP000198757"/>
    </source>
</evidence>
<reference evidence="2" key="1">
    <citation type="submission" date="2016-10" db="EMBL/GenBank/DDBJ databases">
        <authorList>
            <person name="Varghese N."/>
            <person name="Submissions S."/>
        </authorList>
    </citation>
    <scope>NUCLEOTIDE SEQUENCE [LARGE SCALE GENOMIC DNA]</scope>
    <source>
        <strain evidence="2">DSM 25811 / CCM 8410 / LMG 26954 / E90</strain>
    </source>
</reference>
<organism evidence="1 2">
    <name type="scientific">Niabella drilacis (strain DSM 25811 / CCM 8410 / CCUG 62505 / LMG 26954 / E90)</name>
    <dbReference type="NCBI Taxonomy" id="1285928"/>
    <lineage>
        <taxon>Bacteria</taxon>
        <taxon>Pseudomonadati</taxon>
        <taxon>Bacteroidota</taxon>
        <taxon>Chitinophagia</taxon>
        <taxon>Chitinophagales</taxon>
        <taxon>Chitinophagaceae</taxon>
        <taxon>Niabella</taxon>
    </lineage>
</organism>
<accession>A0A1G6JU48</accession>
<protein>
    <recommendedName>
        <fullName evidence="3">DUF937 domain-containing protein</fullName>
    </recommendedName>
</protein>
<name>A0A1G6JU48_NIADE</name>
<dbReference type="AlphaFoldDB" id="A0A1G6JU48"/>
<evidence type="ECO:0008006" key="3">
    <source>
        <dbReference type="Google" id="ProtNLM"/>
    </source>
</evidence>
<dbReference type="STRING" id="1285928.SAMN04487894_101641"/>
<dbReference type="RefSeq" id="WP_090388544.1">
    <property type="nucleotide sequence ID" value="NZ_FMZO01000001.1"/>
</dbReference>
<dbReference type="EMBL" id="FMZO01000001">
    <property type="protein sequence ID" value="SDC22244.1"/>
    <property type="molecule type" value="Genomic_DNA"/>
</dbReference>
<dbReference type="OrthoDB" id="894219at2"/>